<evidence type="ECO:0000256" key="1">
    <source>
        <dbReference type="ARBA" id="ARBA00023015"/>
    </source>
</evidence>
<feature type="domain" description="HTH araC/xylS-type" evidence="4">
    <location>
        <begin position="188"/>
        <end position="287"/>
    </location>
</feature>
<proteinExistence type="predicted"/>
<dbReference type="Pfam" id="PF02311">
    <property type="entry name" value="AraC_binding"/>
    <property type="match status" value="1"/>
</dbReference>
<dbReference type="Pfam" id="PF12833">
    <property type="entry name" value="HTH_18"/>
    <property type="match status" value="1"/>
</dbReference>
<keyword evidence="2" id="KW-0238">DNA-binding</keyword>
<dbReference type="GO" id="GO:0043565">
    <property type="term" value="F:sequence-specific DNA binding"/>
    <property type="evidence" value="ECO:0007669"/>
    <property type="project" value="InterPro"/>
</dbReference>
<gene>
    <name evidence="5" type="ORF">FRZ54_12000</name>
</gene>
<dbReference type="InterPro" id="IPR003313">
    <property type="entry name" value="AraC-bd"/>
</dbReference>
<keyword evidence="6" id="KW-1185">Reference proteome</keyword>
<organism evidence="5 6">
    <name type="scientific">Mucilaginibacter ginsenosidivorans</name>
    <dbReference type="NCBI Taxonomy" id="398053"/>
    <lineage>
        <taxon>Bacteria</taxon>
        <taxon>Pseudomonadati</taxon>
        <taxon>Bacteroidota</taxon>
        <taxon>Sphingobacteriia</taxon>
        <taxon>Sphingobacteriales</taxon>
        <taxon>Sphingobacteriaceae</taxon>
        <taxon>Mucilaginibacter</taxon>
    </lineage>
</organism>
<dbReference type="PROSITE" id="PS00041">
    <property type="entry name" value="HTH_ARAC_FAMILY_1"/>
    <property type="match status" value="1"/>
</dbReference>
<dbReference type="AlphaFoldDB" id="A0A5B8UWH9"/>
<dbReference type="Gene3D" id="2.60.120.10">
    <property type="entry name" value="Jelly Rolls"/>
    <property type="match status" value="1"/>
</dbReference>
<evidence type="ECO:0000256" key="3">
    <source>
        <dbReference type="ARBA" id="ARBA00023163"/>
    </source>
</evidence>
<dbReference type="SMART" id="SM00342">
    <property type="entry name" value="HTH_ARAC"/>
    <property type="match status" value="1"/>
</dbReference>
<dbReference type="InterPro" id="IPR018060">
    <property type="entry name" value="HTH_AraC"/>
</dbReference>
<dbReference type="GO" id="GO:0003700">
    <property type="term" value="F:DNA-binding transcription factor activity"/>
    <property type="evidence" value="ECO:0007669"/>
    <property type="project" value="InterPro"/>
</dbReference>
<dbReference type="PROSITE" id="PS01124">
    <property type="entry name" value="HTH_ARAC_FAMILY_2"/>
    <property type="match status" value="1"/>
</dbReference>
<keyword evidence="3" id="KW-0804">Transcription</keyword>
<dbReference type="KEGG" id="mgin:FRZ54_12000"/>
<dbReference type="InterPro" id="IPR018062">
    <property type="entry name" value="HTH_AraC-typ_CS"/>
</dbReference>
<dbReference type="SUPFAM" id="SSF51182">
    <property type="entry name" value="RmlC-like cupins"/>
    <property type="match status" value="1"/>
</dbReference>
<dbReference type="InterPro" id="IPR011051">
    <property type="entry name" value="RmlC_Cupin_sf"/>
</dbReference>
<reference evidence="5 6" key="1">
    <citation type="journal article" date="2017" name="Curr. Microbiol.">
        <title>Mucilaginibacter ginsenosidivorans sp. nov., Isolated from Soil of Ginseng Field.</title>
        <authorList>
            <person name="Kim M.M."/>
            <person name="Siddiqi M.Z."/>
            <person name="Im W.T."/>
        </authorList>
    </citation>
    <scope>NUCLEOTIDE SEQUENCE [LARGE SCALE GENOMIC DNA]</scope>
    <source>
        <strain evidence="5 6">Gsoil 3017</strain>
    </source>
</reference>
<evidence type="ECO:0000313" key="6">
    <source>
        <dbReference type="Proteomes" id="UP000321479"/>
    </source>
</evidence>
<name>A0A5B8UWH9_9SPHI</name>
<dbReference type="EMBL" id="CP042436">
    <property type="protein sequence ID" value="QEC63268.1"/>
    <property type="molecule type" value="Genomic_DNA"/>
</dbReference>
<dbReference type="PANTHER" id="PTHR43280:SF2">
    <property type="entry name" value="HTH-TYPE TRANSCRIPTIONAL REGULATOR EXSA"/>
    <property type="match status" value="1"/>
</dbReference>
<keyword evidence="1" id="KW-0805">Transcription regulation</keyword>
<evidence type="ECO:0000256" key="2">
    <source>
        <dbReference type="ARBA" id="ARBA00023125"/>
    </source>
</evidence>
<evidence type="ECO:0000259" key="4">
    <source>
        <dbReference type="PROSITE" id="PS01124"/>
    </source>
</evidence>
<dbReference type="InterPro" id="IPR009057">
    <property type="entry name" value="Homeodomain-like_sf"/>
</dbReference>
<dbReference type="RefSeq" id="WP_147031844.1">
    <property type="nucleotide sequence ID" value="NZ_CP042436.1"/>
</dbReference>
<protein>
    <submittedName>
        <fullName evidence="5">Helix-turn-helix domain-containing protein</fullName>
    </submittedName>
</protein>
<dbReference type="Gene3D" id="1.10.10.60">
    <property type="entry name" value="Homeodomain-like"/>
    <property type="match status" value="2"/>
</dbReference>
<dbReference type="InterPro" id="IPR014710">
    <property type="entry name" value="RmlC-like_jellyroll"/>
</dbReference>
<dbReference type="SUPFAM" id="SSF46689">
    <property type="entry name" value="Homeodomain-like"/>
    <property type="match status" value="2"/>
</dbReference>
<dbReference type="PANTHER" id="PTHR43280">
    <property type="entry name" value="ARAC-FAMILY TRANSCRIPTIONAL REGULATOR"/>
    <property type="match status" value="1"/>
</dbReference>
<sequence length="295" mass="33797">MKVLQFTIPVAHDKSVIVQEEDMPHFYPHLHRHKEAQVTWIQQGEGTLIAGNNMHAFKAGEIYFIGADQPHLFKSNPEYFQTESKLSIKAITVFFDPNGALAPMFELPEMKAFKDFILQHKLGFKLPPEYVAKISRAMLDIKSSKGSDQLIQFLQMMRILSSMPVKPGHLSDFGLSQSINEAEGIRISNIYNYILQHYSRAITLDDVAREACMTPQAFCRYFKKHTRHTFVSFLNEMRINEACKKLTGNKYESISVVAYKCGFTSITNFNRVFKSVMGSSPRDYLDKYANKVSML</sequence>
<evidence type="ECO:0000313" key="5">
    <source>
        <dbReference type="EMBL" id="QEC63268.1"/>
    </source>
</evidence>
<accession>A0A5B8UWH9</accession>
<dbReference type="OrthoDB" id="9787988at2"/>
<dbReference type="Proteomes" id="UP000321479">
    <property type="component" value="Chromosome"/>
</dbReference>